<feature type="compositionally biased region" description="Low complexity" evidence="6">
    <location>
        <begin position="349"/>
        <end position="369"/>
    </location>
</feature>
<sequence length="962" mass="108313">VKRRQSLYDEDSLDGDHPSENEGRESTGSAKDVDRAKLVRERQNEERQRKLEELRQQAIAAQRFREQREEERRRRIDELKSRDNDRRNQVGERKRLICEAERERREAILRKNQEREARIEAKKKNERSHIVFAFGSSTPRMLEPADTGGSTFWGTRRATSTTNVMMFSAAQPLTRRSSERELDGSKKRATSAGGLDRKPGEAFNGLFADMRMSSSMYEVFNWNSSPDPPLTPAKHKRASLSLPPTTDIFAIDDKSDSDTRRPMIQRAASGEESDGTPGTPSSVYLRVNRRRTDLMPTIPSPRDGPPSSGRSSSAKAFTRSPGRTYSMSRLDQLAQPRKRPTELSTLTEQQSQPLSASSMSRSMSHLAASGGKSLKRSDNSRSMGTLPGAVPMPRPTRAERLRRKAREHQNQQQQGIRSGEVTPNSPSRPHSSMSQQSASSVGSSNVNLRPRTAAPRRPRPASIAGTGVSVTERHNLASEPKTTKDSKPPLPKVHSTPKKTSTPKVTEIRKPTEKLVKNAKASPRITPKATPLQSPGAENAPLIRGSTGEIIKSEVKEDAKSEDKHQEEKKDQGTEKTQQEISNAEQQQGNDEVKKPAIIEQSNFVTKQTKDETNLNQENQSAARSQETPKSTKKEAEAKSESNAEEQVDMSASMIAKIRITTEEEAKAAIAERRRLAREQAEREAELERQRQEEEARLEAERLRAEEEEQRRLEEETLRLANEAREAEEQRLRLAIEEAKRREEEDRRRREEEARQKQEKEEAERKAREEAERQRIEMAERLKREEEERLARRKRVEAIMLRTRGKNQSNTPTKVNATIDCYLLNDVCTVVNWPFSLPRETFTSVLPCVLQGEGGDGDKLKEDSPSDENKTAPGSKVEDVMTASLISEATQQFISGEQRAHHTENNTTTDIVHNGTHSNGINESKIVLDNNQGNVEGELNGHHTNHGNGINSQSITLDNATV</sequence>
<dbReference type="GO" id="GO:0015630">
    <property type="term" value="C:microtubule cytoskeleton"/>
    <property type="evidence" value="ECO:0007669"/>
    <property type="project" value="InterPro"/>
</dbReference>
<keyword evidence="3" id="KW-0963">Cytoplasm</keyword>
<organism evidence="7 8">
    <name type="scientific">Frieseomelitta varia</name>
    <dbReference type="NCBI Taxonomy" id="561572"/>
    <lineage>
        <taxon>Eukaryota</taxon>
        <taxon>Metazoa</taxon>
        <taxon>Ecdysozoa</taxon>
        <taxon>Arthropoda</taxon>
        <taxon>Hexapoda</taxon>
        <taxon>Insecta</taxon>
        <taxon>Pterygota</taxon>
        <taxon>Neoptera</taxon>
        <taxon>Endopterygota</taxon>
        <taxon>Hymenoptera</taxon>
        <taxon>Apocrita</taxon>
        <taxon>Aculeata</taxon>
        <taxon>Apoidea</taxon>
        <taxon>Anthophila</taxon>
        <taxon>Apidae</taxon>
        <taxon>Frieseomelitta</taxon>
    </lineage>
</organism>
<comment type="caution">
    <text evidence="7">The sequence shown here is derived from an EMBL/GenBank/DDBJ whole genome shotgun (WGS) entry which is preliminary data.</text>
</comment>
<feature type="compositionally biased region" description="Basic and acidic residues" evidence="6">
    <location>
        <begin position="63"/>
        <end position="90"/>
    </location>
</feature>
<feature type="region of interest" description="Disordered" evidence="6">
    <location>
        <begin position="172"/>
        <end position="201"/>
    </location>
</feature>
<dbReference type="Pfam" id="PF05672">
    <property type="entry name" value="MAP7"/>
    <property type="match status" value="1"/>
</dbReference>
<feature type="region of interest" description="Disordered" evidence="6">
    <location>
        <begin position="855"/>
        <end position="877"/>
    </location>
</feature>
<comment type="subcellular location">
    <subcellularLocation>
        <location evidence="1">Cytoplasm</location>
        <location evidence="1">Cytoskeleton</location>
    </subcellularLocation>
</comment>
<proteinExistence type="inferred from homology"/>
<feature type="compositionally biased region" description="Polar residues" evidence="6">
    <location>
        <begin position="579"/>
        <end position="590"/>
    </location>
</feature>
<protein>
    <submittedName>
        <fullName evidence="7">Uncharacterized protein</fullName>
    </submittedName>
</protein>
<dbReference type="PANTHER" id="PTHR15073:SF18">
    <property type="entry name" value="ENSCONSIN, ISOFORM F"/>
    <property type="match status" value="1"/>
</dbReference>
<dbReference type="InterPro" id="IPR008604">
    <property type="entry name" value="MAP7_fam"/>
</dbReference>
<feature type="non-terminal residue" evidence="7">
    <location>
        <position position="962"/>
    </location>
</feature>
<feature type="region of interest" description="Disordered" evidence="6">
    <location>
        <begin position="673"/>
        <end position="717"/>
    </location>
</feature>
<feature type="compositionally biased region" description="Polar residues" evidence="6">
    <location>
        <begin position="950"/>
        <end position="962"/>
    </location>
</feature>
<feature type="compositionally biased region" description="Basic and acidic residues" evidence="6">
    <location>
        <begin position="551"/>
        <end position="578"/>
    </location>
</feature>
<dbReference type="PANTHER" id="PTHR15073">
    <property type="entry name" value="MICROTUBULE-ASSOCIATED PROTEIN"/>
    <property type="match status" value="1"/>
</dbReference>
<dbReference type="Proteomes" id="UP000655588">
    <property type="component" value="Unassembled WGS sequence"/>
</dbReference>
<keyword evidence="8" id="KW-1185">Reference proteome</keyword>
<feature type="compositionally biased region" description="Polar residues" evidence="6">
    <location>
        <begin position="905"/>
        <end position="922"/>
    </location>
</feature>
<gene>
    <name evidence="7" type="ORF">E2986_02227</name>
</gene>
<keyword evidence="5" id="KW-0206">Cytoskeleton</keyword>
<evidence type="ECO:0000256" key="4">
    <source>
        <dbReference type="ARBA" id="ARBA00023054"/>
    </source>
</evidence>
<feature type="region of interest" description="Disordered" evidence="6">
    <location>
        <begin position="742"/>
        <end position="771"/>
    </location>
</feature>
<feature type="compositionally biased region" description="Basic and acidic residues" evidence="6">
    <location>
        <begin position="176"/>
        <end position="186"/>
    </location>
</feature>
<feature type="compositionally biased region" description="Low complexity" evidence="6">
    <location>
        <begin position="492"/>
        <end position="505"/>
    </location>
</feature>
<feature type="region of interest" description="Disordered" evidence="6">
    <location>
        <begin position="230"/>
        <end position="652"/>
    </location>
</feature>
<accession>A0A833VN44</accession>
<feature type="compositionally biased region" description="Basic and acidic residues" evidence="6">
    <location>
        <begin position="856"/>
        <end position="870"/>
    </location>
</feature>
<dbReference type="EMBL" id="WNWW01000931">
    <property type="protein sequence ID" value="KAF3420610.1"/>
    <property type="molecule type" value="Genomic_DNA"/>
</dbReference>
<comment type="similarity">
    <text evidence="2">Belongs to the MAP7 family.</text>
</comment>
<feature type="compositionally biased region" description="Basic and acidic residues" evidence="6">
    <location>
        <begin position="14"/>
        <end position="55"/>
    </location>
</feature>
<evidence type="ECO:0000256" key="6">
    <source>
        <dbReference type="SAM" id="MobiDB-lite"/>
    </source>
</evidence>
<feature type="compositionally biased region" description="Polar residues" evidence="6">
    <location>
        <begin position="614"/>
        <end position="626"/>
    </location>
</feature>
<evidence type="ECO:0000256" key="2">
    <source>
        <dbReference type="ARBA" id="ARBA00007525"/>
    </source>
</evidence>
<keyword evidence="4" id="KW-0175">Coiled coil</keyword>
<name>A0A833VN44_9HYME</name>
<feature type="compositionally biased region" description="Basic and acidic residues" evidence="6">
    <location>
        <begin position="251"/>
        <end position="261"/>
    </location>
</feature>
<feature type="region of interest" description="Disordered" evidence="6">
    <location>
        <begin position="936"/>
        <end position="962"/>
    </location>
</feature>
<feature type="compositionally biased region" description="Polar residues" evidence="6">
    <location>
        <begin position="410"/>
        <end position="424"/>
    </location>
</feature>
<dbReference type="GO" id="GO:0000226">
    <property type="term" value="P:microtubule cytoskeleton organization"/>
    <property type="evidence" value="ECO:0007669"/>
    <property type="project" value="InterPro"/>
</dbReference>
<feature type="region of interest" description="Disordered" evidence="6">
    <location>
        <begin position="1"/>
        <end position="90"/>
    </location>
</feature>
<evidence type="ECO:0000313" key="8">
    <source>
        <dbReference type="Proteomes" id="UP000655588"/>
    </source>
</evidence>
<evidence type="ECO:0000256" key="5">
    <source>
        <dbReference type="ARBA" id="ARBA00023212"/>
    </source>
</evidence>
<evidence type="ECO:0000256" key="3">
    <source>
        <dbReference type="ARBA" id="ARBA00022490"/>
    </source>
</evidence>
<feature type="compositionally biased region" description="Basic and acidic residues" evidence="6">
    <location>
        <begin position="471"/>
        <end position="487"/>
    </location>
</feature>
<feature type="region of interest" description="Disordered" evidence="6">
    <location>
        <begin position="898"/>
        <end position="922"/>
    </location>
</feature>
<evidence type="ECO:0000313" key="7">
    <source>
        <dbReference type="EMBL" id="KAF3420610.1"/>
    </source>
</evidence>
<feature type="compositionally biased region" description="Basic and acidic residues" evidence="6">
    <location>
        <begin position="630"/>
        <end position="642"/>
    </location>
</feature>
<reference evidence="7" key="1">
    <citation type="submission" date="2019-11" db="EMBL/GenBank/DDBJ databases">
        <title>The nuclear and mitochondrial genomes of Frieseomelitta varia - a highly eusocial stingless bee (Meliponini) with a permanently sterile worker caste.</title>
        <authorList>
            <person name="Freitas F.C.P."/>
            <person name="Lourenco A.P."/>
            <person name="Nunes F.M.F."/>
            <person name="Paschoal A.R."/>
            <person name="Abreu F.C.P."/>
            <person name="Barbin F.O."/>
            <person name="Bataglia L."/>
            <person name="Cardoso-Junior C.A.M."/>
            <person name="Cervoni M.S."/>
            <person name="Silva S.R."/>
            <person name="Dalarmi F."/>
            <person name="Del Lama M.A."/>
            <person name="Depintor T.S."/>
            <person name="Ferreira K.M."/>
            <person name="Goria P.S."/>
            <person name="Jaskot M.C."/>
            <person name="Lago D.C."/>
            <person name="Luna-Lucena D."/>
            <person name="Moda L.M."/>
            <person name="Nascimento L."/>
            <person name="Pedrino M."/>
            <person name="Rabico F.O."/>
            <person name="Sanches F.C."/>
            <person name="Santos D.E."/>
            <person name="Santos C.G."/>
            <person name="Vieira J."/>
            <person name="Lopes T.F."/>
            <person name="Barchuk A.R."/>
            <person name="Hartfelder K."/>
            <person name="Simoes Z.L.P."/>
            <person name="Bitondi M.M.G."/>
            <person name="Pinheiro D.G."/>
        </authorList>
    </citation>
    <scope>NUCLEOTIDE SEQUENCE</scope>
    <source>
        <strain evidence="7">USP_RPSP 00005682</strain>
        <tissue evidence="7">Whole individual</tissue>
    </source>
</reference>
<dbReference type="AlphaFoldDB" id="A0A833VN44"/>
<feature type="compositionally biased region" description="Basic and acidic residues" evidence="6">
    <location>
        <begin position="506"/>
        <end position="516"/>
    </location>
</feature>
<evidence type="ECO:0000256" key="1">
    <source>
        <dbReference type="ARBA" id="ARBA00004245"/>
    </source>
</evidence>
<dbReference type="InterPro" id="IPR051483">
    <property type="entry name" value="MAP7_domain-containing"/>
</dbReference>
<feature type="compositionally biased region" description="Low complexity" evidence="6">
    <location>
        <begin position="425"/>
        <end position="453"/>
    </location>
</feature>